<feature type="region of interest" description="Disordered" evidence="1">
    <location>
        <begin position="147"/>
        <end position="217"/>
    </location>
</feature>
<evidence type="ECO:0000313" key="2">
    <source>
        <dbReference type="EMBL" id="WAE73913.1"/>
    </source>
</evidence>
<name>A0ABY6YNJ4_9ACTN</name>
<dbReference type="Proteomes" id="UP001156498">
    <property type="component" value="Chromosome"/>
</dbReference>
<accession>A0ABY6YNJ4</accession>
<evidence type="ECO:0000313" key="3">
    <source>
        <dbReference type="Proteomes" id="UP001156498"/>
    </source>
</evidence>
<gene>
    <name evidence="2" type="ORF">OUQ99_01940</name>
</gene>
<feature type="compositionally biased region" description="Basic residues" evidence="1">
    <location>
        <begin position="202"/>
        <end position="217"/>
    </location>
</feature>
<dbReference type="RefSeq" id="WP_267947693.1">
    <property type="nucleotide sequence ID" value="NZ_CP113264.1"/>
</dbReference>
<proteinExistence type="predicted"/>
<keyword evidence="3" id="KW-1185">Reference proteome</keyword>
<reference evidence="2 3" key="1">
    <citation type="journal article" date="2013" name="Int. J. Syst. Evol. Microbiol.">
        <title>Description of Streptomonospora sediminis sp. nov. and Streptomonospora nanhaiensis sp. nov., and reclassification of Nocardiopsis arabia Hozzein &amp; Goodfellow 2008 as Streptomonospora arabica comb. nov. and emended description of the genus Streptomonospora.</title>
        <authorList>
            <person name="Zhang D.F."/>
            <person name="Pan H.Q."/>
            <person name="He J."/>
            <person name="Zhang X.M."/>
            <person name="Zhang Y.G."/>
            <person name="Klenk H.P."/>
            <person name="Hu J.C."/>
            <person name="Li W.J."/>
        </authorList>
    </citation>
    <scope>NUCLEOTIDE SEQUENCE [LARGE SCALE GENOMIC DNA]</scope>
    <source>
        <strain evidence="2 3">12A09</strain>
    </source>
</reference>
<evidence type="ECO:0000256" key="1">
    <source>
        <dbReference type="SAM" id="MobiDB-lite"/>
    </source>
</evidence>
<sequence length="217" mass="23920">MADINRRTKALNSLLPRSLTPLNEVLERRLLVIRRELLRSTEMLDDVRISAESFVEAVRRQNPLSAPEAEVLSAEVVREAEAVHRGHRTGIENRERNVAELARTWGKPGWSSAQDANTFIRKDRDASDEAWRKYEARMSALKSRVHLDPGQRTGDPFVPRAADVPGARAVTGPVPDPRPALHDRPGRAPGAATGKTTVQPAARRRGPAGRRGRGTGA</sequence>
<protein>
    <submittedName>
        <fullName evidence="2">Uncharacterized protein</fullName>
    </submittedName>
</protein>
<dbReference type="EMBL" id="CP113264">
    <property type="protein sequence ID" value="WAE73913.1"/>
    <property type="molecule type" value="Genomic_DNA"/>
</dbReference>
<organism evidence="2 3">
    <name type="scientific">Streptomonospora nanhaiensis</name>
    <dbReference type="NCBI Taxonomy" id="1323731"/>
    <lineage>
        <taxon>Bacteria</taxon>
        <taxon>Bacillati</taxon>
        <taxon>Actinomycetota</taxon>
        <taxon>Actinomycetes</taxon>
        <taxon>Streptosporangiales</taxon>
        <taxon>Nocardiopsidaceae</taxon>
        <taxon>Streptomonospora</taxon>
    </lineage>
</organism>